<comment type="caution">
    <text evidence="2">The sequence shown here is derived from an EMBL/GenBank/DDBJ whole genome shotgun (WGS) entry which is preliminary data.</text>
</comment>
<sequence>MQLRHANYLIDAYTDAEDQYLRAHATAMTRAEIAAHLGRSEGSVTQRGQRLGISFVNSRKNACYDKNHSFFQTPNADNSYLAGLLAADGCIRLESGGKKINQVSISLKYEDRYLLEWVRMATGYTGPIRIYKSGSGHLQAELRISGVPQWIQDLERNWNVTPNKTTTLKPPGANLNNAETLAFLVGFIEGDGHIGDANRTLEVSIVTASKEIADWLVIEFASISGGSPSRYLHVRGVAHYISLYGYNARRLCEQLLSLGVHKLTRKWTVAEAEIDRMRHRDLLKKPSARKNR</sequence>
<evidence type="ECO:0000313" key="2">
    <source>
        <dbReference type="EMBL" id="ONM42765.1"/>
    </source>
</evidence>
<proteinExistence type="predicted"/>
<organism evidence="2 3">
    <name type="scientific">Halopseudomonas pachastrellae</name>
    <dbReference type="NCBI Taxonomy" id="254161"/>
    <lineage>
        <taxon>Bacteria</taxon>
        <taxon>Pseudomonadati</taxon>
        <taxon>Pseudomonadota</taxon>
        <taxon>Gammaproteobacteria</taxon>
        <taxon>Pseudomonadales</taxon>
        <taxon>Pseudomonadaceae</taxon>
        <taxon>Halopseudomonas</taxon>
    </lineage>
</organism>
<dbReference type="EMBL" id="MUBC01000048">
    <property type="protein sequence ID" value="ONM42765.1"/>
    <property type="molecule type" value="Genomic_DNA"/>
</dbReference>
<evidence type="ECO:0000313" key="3">
    <source>
        <dbReference type="Proteomes" id="UP000242847"/>
    </source>
</evidence>
<dbReference type="GO" id="GO:0004519">
    <property type="term" value="F:endonuclease activity"/>
    <property type="evidence" value="ECO:0007669"/>
    <property type="project" value="InterPro"/>
</dbReference>
<dbReference type="RefSeq" id="WP_083728760.1">
    <property type="nucleotide sequence ID" value="NZ_FOUD01000017.1"/>
</dbReference>
<dbReference type="InterPro" id="IPR027434">
    <property type="entry name" value="Homing_endonucl"/>
</dbReference>
<name>A0A1S8DBF4_9GAMM</name>
<accession>A0A1S8DBF4</accession>
<feature type="domain" description="DOD-type homing endonuclease" evidence="1">
    <location>
        <begin position="81"/>
        <end position="246"/>
    </location>
</feature>
<dbReference type="AlphaFoldDB" id="A0A1S8DBF4"/>
<dbReference type="PROSITE" id="PS50819">
    <property type="entry name" value="INTEIN_ENDONUCLEASE"/>
    <property type="match status" value="1"/>
</dbReference>
<evidence type="ECO:0000259" key="1">
    <source>
        <dbReference type="PROSITE" id="PS50819"/>
    </source>
</evidence>
<gene>
    <name evidence="2" type="ORF">BXT89_16280</name>
</gene>
<dbReference type="InterPro" id="IPR004042">
    <property type="entry name" value="Intein_endonuc_central"/>
</dbReference>
<dbReference type="SUPFAM" id="SSF55608">
    <property type="entry name" value="Homing endonucleases"/>
    <property type="match status" value="2"/>
</dbReference>
<reference evidence="2 3" key="1">
    <citation type="submission" date="2017-01" db="EMBL/GenBank/DDBJ databases">
        <title>Draft genome sequence of Pseudomonas pachastrellae type strain CCUG 46540T from a deep sea.</title>
        <authorList>
            <person name="Gomila M."/>
            <person name="Mulet M."/>
            <person name="Lalucat J."/>
            <person name="Garcia-Valdes E."/>
        </authorList>
    </citation>
    <scope>NUCLEOTIDE SEQUENCE [LARGE SCALE GENOMIC DNA]</scope>
    <source>
        <strain evidence="2 3">CCUG 46540</strain>
    </source>
</reference>
<keyword evidence="3" id="KW-1185">Reference proteome</keyword>
<dbReference type="Proteomes" id="UP000242847">
    <property type="component" value="Unassembled WGS sequence"/>
</dbReference>
<dbReference type="Gene3D" id="3.10.28.10">
    <property type="entry name" value="Homing endonucleases"/>
    <property type="match status" value="1"/>
</dbReference>
<protein>
    <recommendedName>
        <fullName evidence="1">DOD-type homing endonuclease domain-containing protein</fullName>
    </recommendedName>
</protein>